<proteinExistence type="predicted"/>
<evidence type="ECO:0000313" key="4">
    <source>
        <dbReference type="EMBL" id="CAF4143254.1"/>
    </source>
</evidence>
<name>A0A814JU90_9BILA</name>
<dbReference type="Proteomes" id="UP000663889">
    <property type="component" value="Unassembled WGS sequence"/>
</dbReference>
<dbReference type="GO" id="GO:0003676">
    <property type="term" value="F:nucleic acid binding"/>
    <property type="evidence" value="ECO:0007669"/>
    <property type="project" value="InterPro"/>
</dbReference>
<dbReference type="OrthoDB" id="8122262at2759"/>
<gene>
    <name evidence="3" type="ORF">FNK824_LOCUS25489</name>
    <name evidence="4" type="ORF">OTI717_LOCUS35848</name>
    <name evidence="1" type="ORF">RFH988_LOCUS16284</name>
    <name evidence="2" type="ORF">SEV965_LOCUS13633</name>
</gene>
<dbReference type="Proteomes" id="UP000663882">
    <property type="component" value="Unassembled WGS sequence"/>
</dbReference>
<dbReference type="Proteomes" id="UP000663823">
    <property type="component" value="Unassembled WGS sequence"/>
</dbReference>
<dbReference type="AlphaFoldDB" id="A0A814JU90"/>
<dbReference type="InterPro" id="IPR036397">
    <property type="entry name" value="RNaseH_sf"/>
</dbReference>
<dbReference type="Proteomes" id="UP000663874">
    <property type="component" value="Unassembled WGS sequence"/>
</dbReference>
<sequence>MASEFYATFLHEKVILAINEVVEDLNEAIFQDDQDSKHRTQITMDVVYDLFEERIQSNDGDAKFAEVWPIENVWRIMKEKTRGKTFENLDSLVGLVNSESQKIILKQCEAMIDNIPKRLAKVTQLNGNQVYEH</sequence>
<dbReference type="EMBL" id="CAJOBE010006007">
    <property type="protein sequence ID" value="CAF3992734.1"/>
    <property type="molecule type" value="Genomic_DNA"/>
</dbReference>
<reference evidence="1" key="1">
    <citation type="submission" date="2021-02" db="EMBL/GenBank/DDBJ databases">
        <authorList>
            <person name="Nowell W R."/>
        </authorList>
    </citation>
    <scope>NUCLEOTIDE SEQUENCE</scope>
</reference>
<dbReference type="EMBL" id="CAJNOO010000827">
    <property type="protein sequence ID" value="CAF1042250.1"/>
    <property type="molecule type" value="Genomic_DNA"/>
</dbReference>
<evidence type="ECO:0000313" key="2">
    <source>
        <dbReference type="EMBL" id="CAF1056776.1"/>
    </source>
</evidence>
<evidence type="ECO:0000313" key="5">
    <source>
        <dbReference type="Proteomes" id="UP000663882"/>
    </source>
</evidence>
<evidence type="ECO:0000313" key="3">
    <source>
        <dbReference type="EMBL" id="CAF3992734.1"/>
    </source>
</evidence>
<dbReference type="Gene3D" id="3.30.420.10">
    <property type="entry name" value="Ribonuclease H-like superfamily/Ribonuclease H"/>
    <property type="match status" value="1"/>
</dbReference>
<organism evidence="1 5">
    <name type="scientific">Rotaria sordida</name>
    <dbReference type="NCBI Taxonomy" id="392033"/>
    <lineage>
        <taxon>Eukaryota</taxon>
        <taxon>Metazoa</taxon>
        <taxon>Spiralia</taxon>
        <taxon>Gnathifera</taxon>
        <taxon>Rotifera</taxon>
        <taxon>Eurotatoria</taxon>
        <taxon>Bdelloidea</taxon>
        <taxon>Philodinida</taxon>
        <taxon>Philodinidae</taxon>
        <taxon>Rotaria</taxon>
    </lineage>
</organism>
<accession>A0A814JU90</accession>
<evidence type="ECO:0000313" key="1">
    <source>
        <dbReference type="EMBL" id="CAF1042250.1"/>
    </source>
</evidence>
<dbReference type="EMBL" id="CAJOAX010014377">
    <property type="protein sequence ID" value="CAF4143254.1"/>
    <property type="molecule type" value="Genomic_DNA"/>
</dbReference>
<protein>
    <submittedName>
        <fullName evidence="1">Uncharacterized protein</fullName>
    </submittedName>
</protein>
<dbReference type="EMBL" id="CAJNOU010000650">
    <property type="protein sequence ID" value="CAF1056776.1"/>
    <property type="molecule type" value="Genomic_DNA"/>
</dbReference>
<comment type="caution">
    <text evidence="1">The sequence shown here is derived from an EMBL/GenBank/DDBJ whole genome shotgun (WGS) entry which is preliminary data.</text>
</comment>